<dbReference type="PANTHER" id="PTHR46388:SF2">
    <property type="entry name" value="NHL REPEAT-CONTAINING PROTEIN 2"/>
    <property type="match status" value="1"/>
</dbReference>
<evidence type="ECO:0000256" key="3">
    <source>
        <dbReference type="SAM" id="MobiDB-lite"/>
    </source>
</evidence>
<keyword evidence="1" id="KW-0677">Repeat</keyword>
<accession>A0A2P2I9I5</accession>
<sequence length="958" mass="101794">MDQESDTESSKATNVPELVLVCLDLFSKIKQIIDAASIQEDTFDDGRQKNQTERDFQNRNDDEAAFKSSRNSSRILAKNEGKLELPEEARRRISTLLHTHIEYYSTHRIPMVEFGHGLEWFNVSRSLTLSGDLAGRITVLDYFTYCCINCLHVLPDLHCLEKLYPADTTPVAVVGVHSAKFSTEQHSGNLSSALQRYSINHPVVNDARCDMWSRLAISCWPTLLILGPKCSPMFTLVGEGHRQELLLCVEELLSFHQQTGLLLSPPAALPLSPRQHLPSPMGSLRYPGRVGQQLGGLVITDTAHHRILLVDRRGTVQRVIGGEEADGSFSNPQGTAFSPPHTLYVADTDNHVVRKVCLESGEVRTVAGSGRQGTDLTGGRLATHQEISSPWDLCLVQSPDRYKTRSSRGDNLLLIAMAGTHQIWGLYLEAGEDFTGRVHPAESVVCLVGSGREENRNNSYPLRAGLAQPSGLCLVYYNMMSPAAASSTRIPHAVSTPTTDASNGNGIMNGGAPTVFTGGPASSRLGAPPPPPTSGGPPPPASGPPPPPPPAGGPPPPPPPAVGHPQAVGPPPPPPPAGGPPPPHPPAGGRPPPPPPAGGPPAAGRVLSSTVGLQEKEVACVAVCDTESSSVRLLRLDTGAVTSMVGGATDPTDLFAYGDTDGVGNTARLQHPLAVTCDTLGRLYIADTYNHKIKVLTPCSSGRAGEAVKKFQVSTVAGDGTAGDAVGEALQARFDEPSGVCCMDDVLYIADTNNHCIKVMTLSQPYTVHKLLLNWENVQPQLHDAVDSAASAPQAAPLNNTVTIILAAASNNQQQADETLLMLSLLPQLLLPDNATLNKEAPNRWSISSDRPDPSITLPEIEGKLSSSTVIPVRIQAAALHNATIAATQLRLTGAVYACLDTGVCVLKEVHTNIILRADHAPVQQSPGTGAVHTVVVDLFTESSKCGIEVNIPISLSF</sequence>
<proteinExistence type="evidence at transcript level"/>
<reference evidence="5" key="1">
    <citation type="journal article" date="2018" name="Biosci. Biotechnol. Biochem.">
        <title>Polysaccharide hydrolase of the hadal zone amphipods Hirondellea gigas.</title>
        <authorList>
            <person name="Kobayashi H."/>
            <person name="Nagahama T."/>
            <person name="Arai W."/>
            <person name="Sasagawa Y."/>
            <person name="Umeda M."/>
            <person name="Hayashi T."/>
            <person name="Nikaido I."/>
            <person name="Watanabe H."/>
            <person name="Oguri K."/>
            <person name="Kitazato H."/>
            <person name="Fujioka K."/>
            <person name="Kido Y."/>
            <person name="Takami H."/>
        </authorList>
    </citation>
    <scope>NUCLEOTIDE SEQUENCE</scope>
    <source>
        <tissue evidence="5">Whole body</tissue>
    </source>
</reference>
<feature type="domain" description="Thioredoxin-like fold" evidence="4">
    <location>
        <begin position="135"/>
        <end position="230"/>
    </location>
</feature>
<dbReference type="EMBL" id="IACF01005097">
    <property type="protein sequence ID" value="LAB70684.1"/>
    <property type="molecule type" value="mRNA"/>
</dbReference>
<dbReference type="SUPFAM" id="SSF101447">
    <property type="entry name" value="Formin homology 2 domain (FH2 domain)"/>
    <property type="match status" value="1"/>
</dbReference>
<feature type="region of interest" description="Disordered" evidence="3">
    <location>
        <begin position="489"/>
        <end position="606"/>
    </location>
</feature>
<evidence type="ECO:0000313" key="5">
    <source>
        <dbReference type="EMBL" id="LAB70684.1"/>
    </source>
</evidence>
<feature type="repeat" description="NHL" evidence="2">
    <location>
        <begin position="669"/>
        <end position="699"/>
    </location>
</feature>
<evidence type="ECO:0000256" key="1">
    <source>
        <dbReference type="ARBA" id="ARBA00022737"/>
    </source>
</evidence>
<feature type="compositionally biased region" description="Pro residues" evidence="3">
    <location>
        <begin position="527"/>
        <end position="599"/>
    </location>
</feature>
<feature type="region of interest" description="Disordered" evidence="3">
    <location>
        <begin position="44"/>
        <end position="70"/>
    </location>
</feature>
<name>A0A2P2I9I5_9CRUS</name>
<dbReference type="InterPro" id="IPR012336">
    <property type="entry name" value="Thioredoxin-like_fold"/>
</dbReference>
<dbReference type="PANTHER" id="PTHR46388">
    <property type="entry name" value="NHL REPEAT-CONTAINING PROTEIN 2"/>
    <property type="match status" value="1"/>
</dbReference>
<dbReference type="SUPFAM" id="SSF63829">
    <property type="entry name" value="Calcium-dependent phosphotriesterase"/>
    <property type="match status" value="1"/>
</dbReference>
<evidence type="ECO:0000259" key="4">
    <source>
        <dbReference type="Pfam" id="PF13905"/>
    </source>
</evidence>
<dbReference type="InterPro" id="IPR001258">
    <property type="entry name" value="NHL_repeat"/>
</dbReference>
<feature type="compositionally biased region" description="Polar residues" evidence="3">
    <location>
        <begin position="489"/>
        <end position="506"/>
    </location>
</feature>
<dbReference type="Gene3D" id="2.120.10.30">
    <property type="entry name" value="TolB, C-terminal domain"/>
    <property type="match status" value="3"/>
</dbReference>
<dbReference type="Gene3D" id="3.40.30.10">
    <property type="entry name" value="Glutaredoxin"/>
    <property type="match status" value="1"/>
</dbReference>
<evidence type="ECO:0000256" key="2">
    <source>
        <dbReference type="PROSITE-ProRule" id="PRU00504"/>
    </source>
</evidence>
<dbReference type="InterPro" id="IPR036249">
    <property type="entry name" value="Thioredoxin-like_sf"/>
</dbReference>
<organism evidence="5">
    <name type="scientific">Hirondellea gigas</name>
    <dbReference type="NCBI Taxonomy" id="1518452"/>
    <lineage>
        <taxon>Eukaryota</taxon>
        <taxon>Metazoa</taxon>
        <taxon>Ecdysozoa</taxon>
        <taxon>Arthropoda</taxon>
        <taxon>Crustacea</taxon>
        <taxon>Multicrustacea</taxon>
        <taxon>Malacostraca</taxon>
        <taxon>Eumalacostraca</taxon>
        <taxon>Peracarida</taxon>
        <taxon>Amphipoda</taxon>
        <taxon>Amphilochidea</taxon>
        <taxon>Lysianassida</taxon>
        <taxon>Lysianassidira</taxon>
        <taxon>Lysianassoidea</taxon>
        <taxon>Lysianassidae</taxon>
        <taxon>Hirondellea</taxon>
    </lineage>
</organism>
<dbReference type="Pfam" id="PF13905">
    <property type="entry name" value="Thioredoxin_8"/>
    <property type="match status" value="1"/>
</dbReference>
<dbReference type="AlphaFoldDB" id="A0A2P2I9I5"/>
<dbReference type="PROSITE" id="PS51125">
    <property type="entry name" value="NHL"/>
    <property type="match status" value="1"/>
</dbReference>
<dbReference type="Pfam" id="PF01436">
    <property type="entry name" value="NHL"/>
    <property type="match status" value="1"/>
</dbReference>
<dbReference type="InterPro" id="IPR011042">
    <property type="entry name" value="6-blade_b-propeller_TolB-like"/>
</dbReference>
<dbReference type="SUPFAM" id="SSF52833">
    <property type="entry name" value="Thioredoxin-like"/>
    <property type="match status" value="1"/>
</dbReference>
<protein>
    <submittedName>
        <fullName evidence="5">NHL repeat-containing protein 2</fullName>
    </submittedName>
</protein>
<feature type="compositionally biased region" description="Basic and acidic residues" evidence="3">
    <location>
        <begin position="44"/>
        <end position="65"/>
    </location>
</feature>